<dbReference type="EMBL" id="QVOD01000037">
    <property type="protein sequence ID" value="RFT64335.1"/>
    <property type="molecule type" value="Genomic_DNA"/>
</dbReference>
<evidence type="ECO:0000313" key="1">
    <source>
        <dbReference type="EMBL" id="KFM95549.1"/>
    </source>
</evidence>
<dbReference type="AlphaFoldDB" id="A0A090YAS1"/>
<sequence length="172" mass="17932">MKKLFSDKKVKNKVMAGLLAASALGLGISVEPASVAENYWSLYGTAQAHAGVHVSSAGTVSFNATSPGVIRYHGYGSIVLDEGAFDGGRVTGTLSANAKTISTAKTDTYTWNNETRTVTATGNGQLVVDAEYIGSTSAIGYVSSAEMFVEGTVNYNNGAFYEKIVAKGDRGL</sequence>
<name>A0A090YAS1_9BACI</name>
<dbReference type="PATRIC" id="fig|1405.8.peg.5712"/>
<reference evidence="2 4" key="2">
    <citation type="submission" date="2018-08" db="EMBL/GenBank/DDBJ databases">
        <title>Bacillus clarus sp. nov. strain PS00077A.</title>
        <authorList>
            <person name="Mendez Acevedo M."/>
            <person name="Carroll L."/>
            <person name="Mukherjee M."/>
            <person name="Wiedmann M."/>
            <person name="Kovac J."/>
        </authorList>
    </citation>
    <scope>NUCLEOTIDE SEQUENCE [LARGE SCALE GENOMIC DNA]</scope>
    <source>
        <strain evidence="2 4">PS00077A</strain>
    </source>
</reference>
<organism evidence="1 3">
    <name type="scientific">Bacillus clarus</name>
    <dbReference type="NCBI Taxonomy" id="2338372"/>
    <lineage>
        <taxon>Bacteria</taxon>
        <taxon>Bacillati</taxon>
        <taxon>Bacillota</taxon>
        <taxon>Bacilli</taxon>
        <taxon>Bacillales</taxon>
        <taxon>Bacillaceae</taxon>
        <taxon>Bacillus</taxon>
        <taxon>Bacillus cereus group</taxon>
    </lineage>
</organism>
<proteinExistence type="predicted"/>
<evidence type="ECO:0000313" key="4">
    <source>
        <dbReference type="Proteomes" id="UP000264294"/>
    </source>
</evidence>
<protein>
    <submittedName>
        <fullName evidence="1">Uncharacterized protein</fullName>
    </submittedName>
</protein>
<dbReference type="EMBL" id="JMQC01000009">
    <property type="protein sequence ID" value="KFM95549.1"/>
    <property type="molecule type" value="Genomic_DNA"/>
</dbReference>
<comment type="caution">
    <text evidence="1">The sequence shown here is derived from an EMBL/GenBank/DDBJ whole genome shotgun (WGS) entry which is preliminary data.</text>
</comment>
<accession>A0A090YAS1</accession>
<reference evidence="1 3" key="1">
    <citation type="submission" date="2014-04" db="EMBL/GenBank/DDBJ databases">
        <authorList>
            <person name="Bishop-Lilly K.A."/>
            <person name="Broomall S.M."/>
            <person name="Chain P.S."/>
            <person name="Chertkov O."/>
            <person name="Coyne S.R."/>
            <person name="Daligault H.E."/>
            <person name="Davenport K.W."/>
            <person name="Erkkila T."/>
            <person name="Frey K.G."/>
            <person name="Gibbons H.S."/>
            <person name="Gu W."/>
            <person name="Jaissle J."/>
            <person name="Johnson S.L."/>
            <person name="Koroleva G.I."/>
            <person name="Ladner J.T."/>
            <person name="Lo C.-C."/>
            <person name="Minogue T.D."/>
            <person name="Munk C."/>
            <person name="Palacios G.F."/>
            <person name="Redden C.L."/>
            <person name="Rosenzweig C.N."/>
            <person name="Scholz M.B."/>
            <person name="Teshima H."/>
            <person name="Xu Y."/>
        </authorList>
    </citation>
    <scope>NUCLEOTIDE SEQUENCE [LARGE SCALE GENOMIC DNA]</scope>
    <source>
        <strain evidence="1 3">BHP</strain>
    </source>
</reference>
<dbReference type="RefSeq" id="WP_042984638.1">
    <property type="nucleotide sequence ID" value="NZ_JMQC01000009.1"/>
</dbReference>
<evidence type="ECO:0000313" key="3">
    <source>
        <dbReference type="Proteomes" id="UP000029389"/>
    </source>
</evidence>
<keyword evidence="4" id="KW-1185">Reference proteome</keyword>
<dbReference type="Proteomes" id="UP000264294">
    <property type="component" value="Unassembled WGS sequence"/>
</dbReference>
<evidence type="ECO:0000313" key="2">
    <source>
        <dbReference type="EMBL" id="RFT64335.1"/>
    </source>
</evidence>
<gene>
    <name evidence="2" type="ORF">D0U04_22490</name>
    <name evidence="1" type="ORF">DJ93_5534</name>
</gene>
<dbReference type="Proteomes" id="UP000029389">
    <property type="component" value="Unassembled WGS sequence"/>
</dbReference>